<evidence type="ECO:0000313" key="2">
    <source>
        <dbReference type="Proteomes" id="UP000064967"/>
    </source>
</evidence>
<evidence type="ECO:0000313" key="1">
    <source>
        <dbReference type="EMBL" id="AKU97993.1"/>
    </source>
</evidence>
<reference evidence="1 2" key="1">
    <citation type="submission" date="2015-08" db="EMBL/GenBank/DDBJ databases">
        <authorList>
            <person name="Babu N.S."/>
            <person name="Beckwith C.J."/>
            <person name="Beseler K.G."/>
            <person name="Brison A."/>
            <person name="Carone J.V."/>
            <person name="Caskin T.P."/>
            <person name="Diamond M."/>
            <person name="Durham M.E."/>
            <person name="Foxe J.M."/>
            <person name="Go M."/>
            <person name="Henderson B.A."/>
            <person name="Jones I.B."/>
            <person name="McGettigan J.A."/>
            <person name="Micheletti S.J."/>
            <person name="Nasrallah M.E."/>
            <person name="Ortiz D."/>
            <person name="Piller C.R."/>
            <person name="Privatt S.R."/>
            <person name="Schneider S.L."/>
            <person name="Sharp S."/>
            <person name="Smith T.C."/>
            <person name="Stanton J.D."/>
            <person name="Ullery H.E."/>
            <person name="Wilson R.J."/>
            <person name="Serrano M.G."/>
            <person name="Buck G."/>
            <person name="Lee V."/>
            <person name="Wang Y."/>
            <person name="Carvalho R."/>
            <person name="Voegtly L."/>
            <person name="Shi R."/>
            <person name="Duckworth R."/>
            <person name="Johnson A."/>
            <person name="Loviza R."/>
            <person name="Walstead R."/>
            <person name="Shah Z."/>
            <person name="Kiflezghi M."/>
            <person name="Wade K."/>
            <person name="Ball S.L."/>
            <person name="Bradley K.W."/>
            <person name="Asai D.J."/>
            <person name="Bowman C.A."/>
            <person name="Russell D.A."/>
            <person name="Pope W.H."/>
            <person name="Jacobs-Sera D."/>
            <person name="Hendrix R.W."/>
            <person name="Hatfull G.F."/>
        </authorList>
    </citation>
    <scope>NUCLEOTIDE SEQUENCE [LARGE SCALE GENOMIC DNA]</scope>
    <source>
        <strain evidence="1 2">DSM 27648</strain>
    </source>
</reference>
<dbReference type="AlphaFoldDB" id="A0A0K1PWT8"/>
<accession>A0A0K1PWT8</accession>
<dbReference type="STRING" id="1391654.AKJ09_04657"/>
<dbReference type="RefSeq" id="WP_146649041.1">
    <property type="nucleotide sequence ID" value="NZ_CP012333.1"/>
</dbReference>
<dbReference type="EMBL" id="CP012333">
    <property type="protein sequence ID" value="AKU97993.1"/>
    <property type="molecule type" value="Genomic_DNA"/>
</dbReference>
<gene>
    <name evidence="1" type="ORF">AKJ09_04657</name>
</gene>
<dbReference type="KEGG" id="llu:AKJ09_04657"/>
<name>A0A0K1PWT8_9BACT</name>
<organism evidence="1 2">
    <name type="scientific">Labilithrix luteola</name>
    <dbReference type="NCBI Taxonomy" id="1391654"/>
    <lineage>
        <taxon>Bacteria</taxon>
        <taxon>Pseudomonadati</taxon>
        <taxon>Myxococcota</taxon>
        <taxon>Polyangia</taxon>
        <taxon>Polyangiales</taxon>
        <taxon>Labilitrichaceae</taxon>
        <taxon>Labilithrix</taxon>
    </lineage>
</organism>
<protein>
    <submittedName>
        <fullName evidence="1">Uncharacterized protein</fullName>
    </submittedName>
</protein>
<keyword evidence="2" id="KW-1185">Reference proteome</keyword>
<dbReference type="PROSITE" id="PS51257">
    <property type="entry name" value="PROKAR_LIPOPROTEIN"/>
    <property type="match status" value="1"/>
</dbReference>
<dbReference type="OrthoDB" id="5479616at2"/>
<proteinExistence type="predicted"/>
<sequence length="259" mass="25944">MGVRALLRATVVGSIVGLVVAVSACRTFELPSETCHGSAINGRTTAPGSSDLDPTCSRCVEDACCDDVGRCEAEGGCSETVSKAHACVLADPARAAERESSCTQGLVPGSRAAYAYACMRQKCGGQCALPVCEVDPSASLIVTSSCDKCIAGACCGQLNACYGNRTCKLTFECIVTHCPADVAKSPGALDVATSTACSGHPAMPEGAVSSCVAQCFAEFSTHPQGAPTDPSEEASCLAAKTYACATGAGCAAACSPDGG</sequence>
<dbReference type="Proteomes" id="UP000064967">
    <property type="component" value="Chromosome"/>
</dbReference>